<evidence type="ECO:0000313" key="1">
    <source>
        <dbReference type="EMBL" id="THU96303.1"/>
    </source>
</evidence>
<evidence type="ECO:0008006" key="3">
    <source>
        <dbReference type="Google" id="ProtNLM"/>
    </source>
</evidence>
<keyword evidence="2" id="KW-1185">Reference proteome</keyword>
<organism evidence="1 2">
    <name type="scientific">Dendrothele bispora (strain CBS 962.96)</name>
    <dbReference type="NCBI Taxonomy" id="1314807"/>
    <lineage>
        <taxon>Eukaryota</taxon>
        <taxon>Fungi</taxon>
        <taxon>Dikarya</taxon>
        <taxon>Basidiomycota</taxon>
        <taxon>Agaricomycotina</taxon>
        <taxon>Agaricomycetes</taxon>
        <taxon>Agaricomycetidae</taxon>
        <taxon>Agaricales</taxon>
        <taxon>Agaricales incertae sedis</taxon>
        <taxon>Dendrothele</taxon>
    </lineage>
</organism>
<reference evidence="1 2" key="1">
    <citation type="journal article" date="2019" name="Nat. Ecol. Evol.">
        <title>Megaphylogeny resolves global patterns of mushroom evolution.</title>
        <authorList>
            <person name="Varga T."/>
            <person name="Krizsan K."/>
            <person name="Foldi C."/>
            <person name="Dima B."/>
            <person name="Sanchez-Garcia M."/>
            <person name="Sanchez-Ramirez S."/>
            <person name="Szollosi G.J."/>
            <person name="Szarkandi J.G."/>
            <person name="Papp V."/>
            <person name="Albert L."/>
            <person name="Andreopoulos W."/>
            <person name="Angelini C."/>
            <person name="Antonin V."/>
            <person name="Barry K.W."/>
            <person name="Bougher N.L."/>
            <person name="Buchanan P."/>
            <person name="Buyck B."/>
            <person name="Bense V."/>
            <person name="Catcheside P."/>
            <person name="Chovatia M."/>
            <person name="Cooper J."/>
            <person name="Damon W."/>
            <person name="Desjardin D."/>
            <person name="Finy P."/>
            <person name="Geml J."/>
            <person name="Haridas S."/>
            <person name="Hughes K."/>
            <person name="Justo A."/>
            <person name="Karasinski D."/>
            <person name="Kautmanova I."/>
            <person name="Kiss B."/>
            <person name="Kocsube S."/>
            <person name="Kotiranta H."/>
            <person name="LaButti K.M."/>
            <person name="Lechner B.E."/>
            <person name="Liimatainen K."/>
            <person name="Lipzen A."/>
            <person name="Lukacs Z."/>
            <person name="Mihaltcheva S."/>
            <person name="Morgado L.N."/>
            <person name="Niskanen T."/>
            <person name="Noordeloos M.E."/>
            <person name="Ohm R.A."/>
            <person name="Ortiz-Santana B."/>
            <person name="Ovrebo C."/>
            <person name="Racz N."/>
            <person name="Riley R."/>
            <person name="Savchenko A."/>
            <person name="Shiryaev A."/>
            <person name="Soop K."/>
            <person name="Spirin V."/>
            <person name="Szebenyi C."/>
            <person name="Tomsovsky M."/>
            <person name="Tulloss R.E."/>
            <person name="Uehling J."/>
            <person name="Grigoriev I.V."/>
            <person name="Vagvolgyi C."/>
            <person name="Papp T."/>
            <person name="Martin F.M."/>
            <person name="Miettinen O."/>
            <person name="Hibbett D.S."/>
            <person name="Nagy L.G."/>
        </authorList>
    </citation>
    <scope>NUCLEOTIDE SEQUENCE [LARGE SCALE GENOMIC DNA]</scope>
    <source>
        <strain evidence="1 2">CBS 962.96</strain>
    </source>
</reference>
<name>A0A4S8M3M5_DENBC</name>
<proteinExistence type="predicted"/>
<feature type="non-terminal residue" evidence="1">
    <location>
        <position position="468"/>
    </location>
</feature>
<dbReference type="AlphaFoldDB" id="A0A4S8M3M5"/>
<evidence type="ECO:0000313" key="2">
    <source>
        <dbReference type="Proteomes" id="UP000297245"/>
    </source>
</evidence>
<feature type="non-terminal residue" evidence="1">
    <location>
        <position position="1"/>
    </location>
</feature>
<sequence length="468" mass="52451">LPNLPPELWIMIIRYACLPGPDEVGIAVASLLVDHPLYTSPHRQTPAYKLYLRLMDQKRSFALVSKMWNAYAQPALYEWVWLSNKRQAKALALTLLCQVSKEFFSSPIFFSLLHIETTVLARCNPADIRTILDYAPRLVSFSDYSGMRRNLSEEALERDGGVSGMLRVLGPLPLKRLTWTCYGDGADLVEVERSPSSSSSYAALEYLELDFNTMAGGGSVARSKLLNDYYSNKGRVVLPHLQTLVLTLDQSALGRIARWELPKLSNLSIRSGGGGTGETGWELFFLAHGRKVRMLELDEDDEEAEEALLDAEDVLLAGGLPEILTGLRVFITNAGCASWDWTNPDWIAPHALLPNHTGVEIVGVRGLEGRMWGAWGEWVGHLRANPPLSPSPDPLDPYSSDESPFFMLFEQLSSLLQPETFPALKYIRDLSEGSDLMRRGEIGFWQRLLERTKARGVWLEDWRGLNVT</sequence>
<protein>
    <recommendedName>
        <fullName evidence="3">F-box domain-containing protein</fullName>
    </recommendedName>
</protein>
<dbReference type="Proteomes" id="UP000297245">
    <property type="component" value="Unassembled WGS sequence"/>
</dbReference>
<dbReference type="OrthoDB" id="3258324at2759"/>
<accession>A0A4S8M3M5</accession>
<gene>
    <name evidence="1" type="ORF">K435DRAFT_591362</name>
</gene>
<dbReference type="EMBL" id="ML179180">
    <property type="protein sequence ID" value="THU96303.1"/>
    <property type="molecule type" value="Genomic_DNA"/>
</dbReference>